<dbReference type="EMBL" id="CATQJL010000316">
    <property type="protein sequence ID" value="CAJ0608012.1"/>
    <property type="molecule type" value="Genomic_DNA"/>
</dbReference>
<sequence>MVTLDLQMCMRSRLPVFPFQNEMFQRSRISQQYDATIFYQSLQLNLPRDCQTT</sequence>
<organism evidence="1 2">
    <name type="scientific">Cylicocyclus nassatus</name>
    <name type="common">Nematode worm</name>
    <dbReference type="NCBI Taxonomy" id="53992"/>
    <lineage>
        <taxon>Eukaryota</taxon>
        <taxon>Metazoa</taxon>
        <taxon>Ecdysozoa</taxon>
        <taxon>Nematoda</taxon>
        <taxon>Chromadorea</taxon>
        <taxon>Rhabditida</taxon>
        <taxon>Rhabditina</taxon>
        <taxon>Rhabditomorpha</taxon>
        <taxon>Strongyloidea</taxon>
        <taxon>Strongylidae</taxon>
        <taxon>Cylicocyclus</taxon>
    </lineage>
</organism>
<evidence type="ECO:0000313" key="2">
    <source>
        <dbReference type="Proteomes" id="UP001176961"/>
    </source>
</evidence>
<proteinExistence type="predicted"/>
<dbReference type="Proteomes" id="UP001176961">
    <property type="component" value="Unassembled WGS sequence"/>
</dbReference>
<accession>A0AA36HC81</accession>
<reference evidence="1" key="1">
    <citation type="submission" date="2023-07" db="EMBL/GenBank/DDBJ databases">
        <authorList>
            <consortium name="CYATHOMIX"/>
        </authorList>
    </citation>
    <scope>NUCLEOTIDE SEQUENCE</scope>
    <source>
        <strain evidence="1">N/A</strain>
    </source>
</reference>
<keyword evidence="2" id="KW-1185">Reference proteome</keyword>
<dbReference type="AlphaFoldDB" id="A0AA36HC81"/>
<comment type="caution">
    <text evidence="1">The sequence shown here is derived from an EMBL/GenBank/DDBJ whole genome shotgun (WGS) entry which is preliminary data.</text>
</comment>
<protein>
    <submittedName>
        <fullName evidence="1">Uncharacterized protein</fullName>
    </submittedName>
</protein>
<name>A0AA36HC81_CYLNA</name>
<gene>
    <name evidence="1" type="ORF">CYNAS_LOCUS19995</name>
</gene>
<evidence type="ECO:0000313" key="1">
    <source>
        <dbReference type="EMBL" id="CAJ0608012.1"/>
    </source>
</evidence>